<evidence type="ECO:0000313" key="5">
    <source>
        <dbReference type="Proteomes" id="UP000008144"/>
    </source>
</evidence>
<dbReference type="STRING" id="7719.ENSCINP00000025741"/>
<dbReference type="FunFam" id="1.25.40.420:FF:000001">
    <property type="entry name" value="Kelch-like family member 12"/>
    <property type="match status" value="1"/>
</dbReference>
<dbReference type="EMBL" id="EAAA01001014">
    <property type="status" value="NOT_ANNOTATED_CDS"/>
    <property type="molecule type" value="Genomic_DNA"/>
</dbReference>
<dbReference type="SMART" id="SM00875">
    <property type="entry name" value="BACK"/>
    <property type="match status" value="1"/>
</dbReference>
<protein>
    <submittedName>
        <fullName evidence="4">Kelch-like protein 28</fullName>
    </submittedName>
</protein>
<feature type="domain" description="BTB" evidence="3">
    <location>
        <begin position="31"/>
        <end position="98"/>
    </location>
</feature>
<dbReference type="GeneID" id="100180359"/>
<proteinExistence type="predicted"/>
<keyword evidence="2" id="KW-0677">Repeat</keyword>
<dbReference type="SMART" id="SM00225">
    <property type="entry name" value="BTB"/>
    <property type="match status" value="1"/>
</dbReference>
<dbReference type="GO" id="GO:0043161">
    <property type="term" value="P:proteasome-mediated ubiquitin-dependent protein catabolic process"/>
    <property type="evidence" value="ECO:0000318"/>
    <property type="project" value="GO_Central"/>
</dbReference>
<dbReference type="SUPFAM" id="SSF54695">
    <property type="entry name" value="POZ domain"/>
    <property type="match status" value="1"/>
</dbReference>
<dbReference type="Gene3D" id="3.30.710.10">
    <property type="entry name" value="Potassium Channel Kv1.1, Chain A"/>
    <property type="match status" value="1"/>
</dbReference>
<dbReference type="Gene3D" id="1.25.40.420">
    <property type="match status" value="1"/>
</dbReference>
<gene>
    <name evidence="4" type="primary">LOC100180359</name>
</gene>
<dbReference type="PROSITE" id="PS50097">
    <property type="entry name" value="BTB"/>
    <property type="match status" value="1"/>
</dbReference>
<reference evidence="4" key="3">
    <citation type="submission" date="2025-08" db="UniProtKB">
        <authorList>
            <consortium name="Ensembl"/>
        </authorList>
    </citation>
    <scope>IDENTIFICATION</scope>
</reference>
<dbReference type="Ensembl" id="ENSCINT00000025987.2">
    <property type="protein sequence ID" value="ENSCINP00000025741.2"/>
    <property type="gene ID" value="ENSCING00000014166.2"/>
</dbReference>
<organism evidence="4 5">
    <name type="scientific">Ciona intestinalis</name>
    <name type="common">Transparent sea squirt</name>
    <name type="synonym">Ascidia intestinalis</name>
    <dbReference type="NCBI Taxonomy" id="7719"/>
    <lineage>
        <taxon>Eukaryota</taxon>
        <taxon>Metazoa</taxon>
        <taxon>Chordata</taxon>
        <taxon>Tunicata</taxon>
        <taxon>Ascidiacea</taxon>
        <taxon>Phlebobranchia</taxon>
        <taxon>Cionidae</taxon>
        <taxon>Ciona</taxon>
    </lineage>
</organism>
<dbReference type="Pfam" id="PF00651">
    <property type="entry name" value="BTB"/>
    <property type="match status" value="1"/>
</dbReference>
<dbReference type="PANTHER" id="PTHR24412">
    <property type="entry name" value="KELCH PROTEIN"/>
    <property type="match status" value="1"/>
</dbReference>
<dbReference type="InterPro" id="IPR015915">
    <property type="entry name" value="Kelch-typ_b-propeller"/>
</dbReference>
<keyword evidence="5" id="KW-1185">Reference proteome</keyword>
<accession>F7A859</accession>
<evidence type="ECO:0000256" key="1">
    <source>
        <dbReference type="ARBA" id="ARBA00022441"/>
    </source>
</evidence>
<reference evidence="4" key="2">
    <citation type="journal article" date="2008" name="Genome Biol.">
        <title>Improved genome assembly and evidence-based global gene model set for the chordate Ciona intestinalis: new insight into intron and operon populations.</title>
        <authorList>
            <person name="Satou Y."/>
            <person name="Mineta K."/>
            <person name="Ogasawara M."/>
            <person name="Sasakura Y."/>
            <person name="Shoguchi E."/>
            <person name="Ueno K."/>
            <person name="Yamada L."/>
            <person name="Matsumoto J."/>
            <person name="Wasserscheid J."/>
            <person name="Dewar K."/>
            <person name="Wiley G.B."/>
            <person name="Macmil S.L."/>
            <person name="Roe B.A."/>
            <person name="Zeller R.W."/>
            <person name="Hastings K.E."/>
            <person name="Lemaire P."/>
            <person name="Lindquist E."/>
            <person name="Endo T."/>
            <person name="Hotta K."/>
            <person name="Inaba K."/>
        </authorList>
    </citation>
    <scope>NUCLEOTIDE SEQUENCE [LARGE SCALE GENOMIC DNA]</scope>
    <source>
        <strain evidence="4">wild type</strain>
    </source>
</reference>
<dbReference type="PANTHER" id="PTHR24412:SF172">
    <property type="entry name" value="KELCH-LIKE PROTEIN 10"/>
    <property type="match status" value="1"/>
</dbReference>
<sequence length="449" mass="51031">MTDKQCIQMHQHSKNMVVQLNRQRLENTDYCDVIIKVEDVHFSAHRSVLAACSPFFDAMFTSKMVEQFKKEVEIKDVKKHIFNDVINFIYTDQIVLSADNVRDVLHYSSFLQIKDLLDATVEYLTQSICPENWFVIRGLGQLYTLPTLVLQAEKCMLQNFDESSLHESFLELTATDLDSIIKSEDLVVSSEFVLLLALISWVQKDVKNRQQNFLALLKYVRFQFIPIEYLTKTFRKMDLVKNSPEIRDLIEDAMCFRADPNTSIAEKKRAGFLPDGNIALVPCIGLPSKLSLPDQTWKTIPSQSTGKQHCATAVHNGKLYCFGGIDVPLEPPLGLTVKSSSNLKCFDGKSWVHLIEHGMGLGSARSTAVIIKDTLYIFCGINEMKYLNSRNWIVMMSKNVLSYNLTTKFTTPKSPFNTLRTDASSVCITKKDAIILGGYIQQDESLYNK</sequence>
<dbReference type="SUPFAM" id="SSF117281">
    <property type="entry name" value="Kelch motif"/>
    <property type="match status" value="1"/>
</dbReference>
<dbReference type="InterPro" id="IPR000210">
    <property type="entry name" value="BTB/POZ_dom"/>
</dbReference>
<dbReference type="GO" id="GO:0005737">
    <property type="term" value="C:cytoplasm"/>
    <property type="evidence" value="ECO:0000318"/>
    <property type="project" value="GO_Central"/>
</dbReference>
<dbReference type="InParanoid" id="A0A1W3JG49"/>
<name>A0A1W3JG49_CIOIN</name>
<reference evidence="4" key="4">
    <citation type="submission" date="2025-09" db="UniProtKB">
        <authorList>
            <consortium name="Ensembl"/>
        </authorList>
    </citation>
    <scope>IDENTIFICATION</scope>
</reference>
<dbReference type="InterPro" id="IPR011705">
    <property type="entry name" value="BACK"/>
</dbReference>
<dbReference type="OrthoDB" id="6134519at2759"/>
<dbReference type="OMA" id="MRRTEDH"/>
<accession>A0A1W3JG49</accession>
<dbReference type="RefSeq" id="XP_002125696.2">
    <property type="nucleotide sequence ID" value="XM_002125660.5"/>
</dbReference>
<evidence type="ECO:0000256" key="2">
    <source>
        <dbReference type="ARBA" id="ARBA00022737"/>
    </source>
</evidence>
<dbReference type="GO" id="GO:1990756">
    <property type="term" value="F:ubiquitin-like ligase-substrate adaptor activity"/>
    <property type="evidence" value="ECO:0000318"/>
    <property type="project" value="GO_Central"/>
</dbReference>
<dbReference type="Proteomes" id="UP000008144">
    <property type="component" value="Chromosome 12"/>
</dbReference>
<dbReference type="eggNOG" id="KOG4441">
    <property type="taxonomic scope" value="Eukaryota"/>
</dbReference>
<dbReference type="GO" id="GO:0031463">
    <property type="term" value="C:Cul3-RING ubiquitin ligase complex"/>
    <property type="evidence" value="ECO:0000318"/>
    <property type="project" value="GO_Central"/>
</dbReference>
<evidence type="ECO:0000313" key="4">
    <source>
        <dbReference type="Ensembl" id="ENSCINP00000025741.2"/>
    </source>
</evidence>
<dbReference type="Gene3D" id="2.120.10.80">
    <property type="entry name" value="Kelch-type beta propeller"/>
    <property type="match status" value="1"/>
</dbReference>
<dbReference type="KEGG" id="cin:100180359"/>
<evidence type="ECO:0000259" key="3">
    <source>
        <dbReference type="PROSITE" id="PS50097"/>
    </source>
</evidence>
<dbReference type="InterPro" id="IPR011333">
    <property type="entry name" value="SKP1/BTB/POZ_sf"/>
</dbReference>
<dbReference type="GeneTree" id="ENSGT00940000156265"/>
<dbReference type="AlphaFoldDB" id="A0A1W3JG49"/>
<dbReference type="Pfam" id="PF07707">
    <property type="entry name" value="BACK"/>
    <property type="match status" value="1"/>
</dbReference>
<keyword evidence="1" id="KW-0880">Kelch repeat</keyword>
<reference evidence="5" key="1">
    <citation type="journal article" date="2002" name="Science">
        <title>The draft genome of Ciona intestinalis: insights into chordate and vertebrate origins.</title>
        <authorList>
            <person name="Dehal P."/>
            <person name="Satou Y."/>
            <person name="Campbell R.K."/>
            <person name="Chapman J."/>
            <person name="Degnan B."/>
            <person name="De Tomaso A."/>
            <person name="Davidson B."/>
            <person name="Di Gregorio A."/>
            <person name="Gelpke M."/>
            <person name="Goodstein D.M."/>
            <person name="Harafuji N."/>
            <person name="Hastings K.E."/>
            <person name="Ho I."/>
            <person name="Hotta K."/>
            <person name="Huang W."/>
            <person name="Kawashima T."/>
            <person name="Lemaire P."/>
            <person name="Martinez D."/>
            <person name="Meinertzhagen I.A."/>
            <person name="Necula S."/>
            <person name="Nonaka M."/>
            <person name="Putnam N."/>
            <person name="Rash S."/>
            <person name="Saiga H."/>
            <person name="Satake M."/>
            <person name="Terry A."/>
            <person name="Yamada L."/>
            <person name="Wang H.G."/>
            <person name="Awazu S."/>
            <person name="Azumi K."/>
            <person name="Boore J."/>
            <person name="Branno M."/>
            <person name="Chin-Bow S."/>
            <person name="DeSantis R."/>
            <person name="Doyle S."/>
            <person name="Francino P."/>
            <person name="Keys D.N."/>
            <person name="Haga S."/>
            <person name="Hayashi H."/>
            <person name="Hino K."/>
            <person name="Imai K.S."/>
            <person name="Inaba K."/>
            <person name="Kano S."/>
            <person name="Kobayashi K."/>
            <person name="Kobayashi M."/>
            <person name="Lee B.I."/>
            <person name="Makabe K.W."/>
            <person name="Manohar C."/>
            <person name="Matassi G."/>
            <person name="Medina M."/>
            <person name="Mochizuki Y."/>
            <person name="Mount S."/>
            <person name="Morishita T."/>
            <person name="Miura S."/>
            <person name="Nakayama A."/>
            <person name="Nishizaka S."/>
            <person name="Nomoto H."/>
            <person name="Ohta F."/>
            <person name="Oishi K."/>
            <person name="Rigoutsos I."/>
            <person name="Sano M."/>
            <person name="Sasaki A."/>
            <person name="Sasakura Y."/>
            <person name="Shoguchi E."/>
            <person name="Shin-i T."/>
            <person name="Spagnuolo A."/>
            <person name="Stainier D."/>
            <person name="Suzuki M.M."/>
            <person name="Tassy O."/>
            <person name="Takatori N."/>
            <person name="Tokuoka M."/>
            <person name="Yagi K."/>
            <person name="Yoshizaki F."/>
            <person name="Wada S."/>
            <person name="Zhang C."/>
            <person name="Hyatt P.D."/>
            <person name="Larimer F."/>
            <person name="Detter C."/>
            <person name="Doggett N."/>
            <person name="Glavina T."/>
            <person name="Hawkins T."/>
            <person name="Richardson P."/>
            <person name="Lucas S."/>
            <person name="Kohara Y."/>
            <person name="Levine M."/>
            <person name="Satoh N."/>
            <person name="Rokhsar D.S."/>
        </authorList>
    </citation>
    <scope>NUCLEOTIDE SEQUENCE [LARGE SCALE GENOMIC DNA]</scope>
</reference>